<name>A0A3D4T457_9CORY</name>
<dbReference type="RefSeq" id="WP_273053025.1">
    <property type="nucleotide sequence ID" value="NZ_DAITTW010000028.1"/>
</dbReference>
<dbReference type="InterPro" id="IPR041289">
    <property type="entry name" value="Bact_RF_family3"/>
</dbReference>
<evidence type="ECO:0000313" key="1">
    <source>
        <dbReference type="EMBL" id="HCT15520.1"/>
    </source>
</evidence>
<protein>
    <submittedName>
        <fullName evidence="1">Uncharacterized protein</fullName>
    </submittedName>
</protein>
<dbReference type="AlphaFoldDB" id="A0A3D4T457"/>
<dbReference type="Proteomes" id="UP000261739">
    <property type="component" value="Unassembled WGS sequence"/>
</dbReference>
<dbReference type="Pfam" id="PF18845">
    <property type="entry name" value="baeRF_family3"/>
    <property type="match status" value="1"/>
</dbReference>
<reference evidence="1 2" key="1">
    <citation type="journal article" date="2018" name="Nat. Biotechnol.">
        <title>A standardized bacterial taxonomy based on genome phylogeny substantially revises the tree of life.</title>
        <authorList>
            <person name="Parks D.H."/>
            <person name="Chuvochina M."/>
            <person name="Waite D.W."/>
            <person name="Rinke C."/>
            <person name="Skarshewski A."/>
            <person name="Chaumeil P.A."/>
            <person name="Hugenholtz P."/>
        </authorList>
    </citation>
    <scope>NUCLEOTIDE SEQUENCE [LARGE SCALE GENOMIC DNA]</scope>
    <source>
        <strain evidence="1">UBA11247</strain>
    </source>
</reference>
<comment type="caution">
    <text evidence="1">The sequence shown here is derived from an EMBL/GenBank/DDBJ whole genome shotgun (WGS) entry which is preliminary data.</text>
</comment>
<organism evidence="1 2">
    <name type="scientific">Corynebacterium nuruki</name>
    <dbReference type="NCBI Taxonomy" id="1032851"/>
    <lineage>
        <taxon>Bacteria</taxon>
        <taxon>Bacillati</taxon>
        <taxon>Actinomycetota</taxon>
        <taxon>Actinomycetes</taxon>
        <taxon>Mycobacteriales</taxon>
        <taxon>Corynebacteriaceae</taxon>
        <taxon>Corynebacterium</taxon>
    </lineage>
</organism>
<evidence type="ECO:0000313" key="2">
    <source>
        <dbReference type="Proteomes" id="UP000261739"/>
    </source>
</evidence>
<dbReference type="STRING" id="863239.GCA_000213935_02205"/>
<sequence>MSTTSQGTVDQLGLSDILTAGAEAGPKVSVYVPTDPTGADGDIARRTLDASLKDAEKQLLAADVPPADVDALLSPLRESVADPLFWREQSRGLALFAGGGLHRVVRVPVEVTGSVTVGPVFHLLPLAADIEGFGRCYILALADNGVRLYESARNSIRELPLGSIPARLDDVVEAPDHQLQGRSTGQDTVAFHGHGGPGDDAGALTEEFLRKVADGVEKELGTARSMPLVLACVAEHLPVFRRVCSYPALVDEAIPGNPEHTDPGELRSAAWAIITRQRDARDARARENALTEVHRGRGTTDPAEAAVVAGEGRVDTLLVPRDGSSDDGVVTTALDRALADTLRHGGQLRTLADTGEDVIATFRG</sequence>
<dbReference type="EMBL" id="DQID01000311">
    <property type="protein sequence ID" value="HCT15520.1"/>
    <property type="molecule type" value="Genomic_DNA"/>
</dbReference>
<proteinExistence type="predicted"/>
<gene>
    <name evidence="1" type="ORF">DIW82_12270</name>
</gene>
<accession>A0A3D4T457</accession>